<dbReference type="GO" id="GO:0007399">
    <property type="term" value="P:nervous system development"/>
    <property type="evidence" value="ECO:0007669"/>
    <property type="project" value="UniProtKB-ARBA"/>
</dbReference>
<keyword evidence="14" id="KW-0010">Activator</keyword>
<evidence type="ECO:0000256" key="11">
    <source>
        <dbReference type="ARBA" id="ARBA00022990"/>
    </source>
</evidence>
<reference evidence="24 25" key="1">
    <citation type="journal article" date="2019" name="Sci. Data">
        <title>Hybrid genome assembly and annotation of Danionella translucida.</title>
        <authorList>
            <person name="Kadobianskyi M."/>
            <person name="Schulze L."/>
            <person name="Schuelke M."/>
            <person name="Judkewitz B."/>
        </authorList>
    </citation>
    <scope>NUCLEOTIDE SEQUENCE [LARGE SCALE GENOMIC DNA]</scope>
    <source>
        <strain evidence="24 25">Bolton</strain>
    </source>
</reference>
<evidence type="ECO:0000256" key="13">
    <source>
        <dbReference type="ARBA" id="ARBA00023125"/>
    </source>
</evidence>
<dbReference type="GO" id="GO:0000981">
    <property type="term" value="F:DNA-binding transcription factor activity, RNA polymerase II-specific"/>
    <property type="evidence" value="ECO:0007669"/>
    <property type="project" value="TreeGrafter"/>
</dbReference>
<dbReference type="InterPro" id="IPR008967">
    <property type="entry name" value="p53-like_TF_DNA-bd_sf"/>
</dbReference>
<dbReference type="InterPro" id="IPR037059">
    <property type="entry name" value="RHD_DNA_bind_dom_sf"/>
</dbReference>
<feature type="region of interest" description="Disordered" evidence="22">
    <location>
        <begin position="1282"/>
        <end position="1303"/>
    </location>
</feature>
<dbReference type="OrthoDB" id="5346094at2759"/>
<keyword evidence="21" id="KW-0175">Coiled coil</keyword>
<gene>
    <name evidence="24" type="ORF">DNTS_011856</name>
</gene>
<evidence type="ECO:0000256" key="19">
    <source>
        <dbReference type="ARBA" id="ARBA00072227"/>
    </source>
</evidence>
<dbReference type="InterPro" id="IPR011539">
    <property type="entry name" value="RHD_DNA_bind_dom"/>
</dbReference>
<dbReference type="InterPro" id="IPR008366">
    <property type="entry name" value="NFAT"/>
</dbReference>
<feature type="compositionally biased region" description="Polar residues" evidence="22">
    <location>
        <begin position="1030"/>
        <end position="1051"/>
    </location>
</feature>
<dbReference type="GO" id="GO:0045944">
    <property type="term" value="P:positive regulation of transcription by RNA polymerase II"/>
    <property type="evidence" value="ECO:0007669"/>
    <property type="project" value="UniProtKB-ARBA"/>
</dbReference>
<feature type="compositionally biased region" description="Low complexity" evidence="22">
    <location>
        <begin position="193"/>
        <end position="211"/>
    </location>
</feature>
<dbReference type="PANTHER" id="PTHR12533">
    <property type="entry name" value="NFAT"/>
    <property type="match status" value="1"/>
</dbReference>
<dbReference type="GO" id="GO:0005667">
    <property type="term" value="C:transcription regulator complex"/>
    <property type="evidence" value="ECO:0007669"/>
    <property type="project" value="TreeGrafter"/>
</dbReference>
<dbReference type="PANTHER" id="PTHR12533:SF10">
    <property type="entry name" value="NUCLEAR FACTOR OF ACTIVATED T-CELLS 5"/>
    <property type="match status" value="1"/>
</dbReference>
<dbReference type="InterPro" id="IPR015646">
    <property type="entry name" value="NFAT5_RHD_DNA-bd"/>
</dbReference>
<comment type="subunit">
    <text evidence="18">Homodimer when bound to DNA, completely encircles its DNA target. Interacts with CIDEC; this interaction is direct and retains NFAT5 in the cytoplasm. Does not bind with Fos and Jun transcription factors. Interacts with DDX5 and DDX17; this interaction leads to DDX5/DDX17 recruitment to LNC2 and S100A4 promoters and NFAT5-mediated DDX5/DDX17-enhanced transactivation.</text>
</comment>
<dbReference type="GO" id="GO:0006974">
    <property type="term" value="P:DNA damage response"/>
    <property type="evidence" value="ECO:0007669"/>
    <property type="project" value="UniProtKB-KW"/>
</dbReference>
<feature type="region of interest" description="Disordered" evidence="22">
    <location>
        <begin position="1082"/>
        <end position="1118"/>
    </location>
</feature>
<evidence type="ECO:0000256" key="4">
    <source>
        <dbReference type="ARBA" id="ARBA00022454"/>
    </source>
</evidence>
<dbReference type="PROSITE" id="PS50254">
    <property type="entry name" value="REL_2"/>
    <property type="match status" value="1"/>
</dbReference>
<evidence type="ECO:0000256" key="3">
    <source>
        <dbReference type="ARBA" id="ARBA00004496"/>
    </source>
</evidence>
<feature type="domain" description="RHD" evidence="23">
    <location>
        <begin position="343"/>
        <end position="522"/>
    </location>
</feature>
<feature type="compositionally biased region" description="Low complexity" evidence="22">
    <location>
        <begin position="1282"/>
        <end position="1299"/>
    </location>
</feature>
<feature type="compositionally biased region" description="Low complexity" evidence="22">
    <location>
        <begin position="1082"/>
        <end position="1098"/>
    </location>
</feature>
<dbReference type="Pfam" id="PF00554">
    <property type="entry name" value="RHD_DNA_bind"/>
    <property type="match status" value="1"/>
</dbReference>
<feature type="region of interest" description="Disordered" evidence="22">
    <location>
        <begin position="86"/>
        <end position="130"/>
    </location>
</feature>
<evidence type="ECO:0000259" key="23">
    <source>
        <dbReference type="PROSITE" id="PS50254"/>
    </source>
</evidence>
<proteinExistence type="predicted"/>
<feature type="coiled-coil region" evidence="21">
    <location>
        <begin position="891"/>
        <end position="939"/>
    </location>
</feature>
<feature type="compositionally biased region" description="Low complexity" evidence="22">
    <location>
        <begin position="1052"/>
        <end position="1066"/>
    </location>
</feature>
<evidence type="ECO:0000256" key="20">
    <source>
        <dbReference type="ARBA" id="ARBA00080722"/>
    </source>
</evidence>
<dbReference type="SUPFAM" id="SSF49417">
    <property type="entry name" value="p53-like transcription factors"/>
    <property type="match status" value="1"/>
</dbReference>
<protein>
    <recommendedName>
        <fullName evidence="19">Nuclear factor of activated T-cells 5</fullName>
    </recommendedName>
    <alternativeName>
        <fullName evidence="20">T-cell transcription factor NFAT5</fullName>
    </alternativeName>
</protein>
<comment type="function">
    <text evidence="17">Transcription factor involved, among others, in the transcriptional regulation of osmoprotective and inflammatory genes. Binds the DNA consensus sequence 5'-[ACT][AG]TGGAAA[CAT]A[TA][ATC][CA][ATG][GT][GAC][CG][CT]-3'. Mediates the transcriptional response to hypertonicity. Positively regulates the transcription of LCN2 and S100A4 genes; optimal transactivation of these genes requires the presence of DDX5/DDX17. Also involved in the DNA damage response by preventing formation of R-loops; R-loops are composed of a DNA:RNA hybrid and the associated non-template single-stranded DNA.</text>
</comment>
<dbReference type="SMART" id="SM00429">
    <property type="entry name" value="IPT"/>
    <property type="match status" value="1"/>
</dbReference>
<evidence type="ECO:0000256" key="17">
    <source>
        <dbReference type="ARBA" id="ARBA00055141"/>
    </source>
</evidence>
<dbReference type="Proteomes" id="UP000316079">
    <property type="component" value="Unassembled WGS sequence"/>
</dbReference>
<evidence type="ECO:0000256" key="12">
    <source>
        <dbReference type="ARBA" id="ARBA00023015"/>
    </source>
</evidence>
<accession>A0A553Q7A8</accession>
<keyword evidence="6" id="KW-1017">Isopeptide bond</keyword>
<evidence type="ECO:0000256" key="8">
    <source>
        <dbReference type="ARBA" id="ARBA00022763"/>
    </source>
</evidence>
<dbReference type="Pfam" id="PF16179">
    <property type="entry name" value="RHD_dimer"/>
    <property type="match status" value="1"/>
</dbReference>
<feature type="compositionally biased region" description="Polar residues" evidence="22">
    <location>
        <begin position="820"/>
        <end position="829"/>
    </location>
</feature>
<dbReference type="CDD" id="cd07882">
    <property type="entry name" value="RHD-n_TonEBP"/>
    <property type="match status" value="1"/>
</dbReference>
<keyword evidence="12" id="KW-0805">Transcription regulation</keyword>
<dbReference type="GO" id="GO:0010467">
    <property type="term" value="P:gene expression"/>
    <property type="evidence" value="ECO:0007669"/>
    <property type="project" value="UniProtKB-ARBA"/>
</dbReference>
<evidence type="ECO:0000313" key="25">
    <source>
        <dbReference type="Proteomes" id="UP000316079"/>
    </source>
</evidence>
<feature type="region of interest" description="Disordered" evidence="22">
    <location>
        <begin position="732"/>
        <end position="769"/>
    </location>
</feature>
<keyword evidence="16" id="KW-0539">Nucleus</keyword>
<keyword evidence="15" id="KW-0804">Transcription</keyword>
<evidence type="ECO:0000256" key="18">
    <source>
        <dbReference type="ARBA" id="ARBA00065799"/>
    </source>
</evidence>
<dbReference type="GO" id="GO:0033173">
    <property type="term" value="P:calcineurin-NFAT signaling cascade"/>
    <property type="evidence" value="ECO:0007669"/>
    <property type="project" value="TreeGrafter"/>
</dbReference>
<keyword evidence="8" id="KW-0227">DNA damage</keyword>
<feature type="compositionally biased region" description="Low complexity" evidence="22">
    <location>
        <begin position="290"/>
        <end position="301"/>
    </location>
</feature>
<keyword evidence="5" id="KW-0963">Cytoplasm</keyword>
<dbReference type="Gene3D" id="2.60.40.340">
    <property type="entry name" value="Rel homology domain (RHD), DNA-binding domain"/>
    <property type="match status" value="1"/>
</dbReference>
<feature type="region of interest" description="Disordered" evidence="22">
    <location>
        <begin position="1030"/>
        <end position="1066"/>
    </location>
</feature>
<dbReference type="GO" id="GO:0000978">
    <property type="term" value="F:RNA polymerase II cis-regulatory region sequence-specific DNA binding"/>
    <property type="evidence" value="ECO:0007669"/>
    <property type="project" value="InterPro"/>
</dbReference>
<keyword evidence="11" id="KW-0007">Acetylation</keyword>
<comment type="subcellular location">
    <subcellularLocation>
        <location evidence="2">Chromosome</location>
    </subcellularLocation>
    <subcellularLocation>
        <location evidence="3">Cytoplasm</location>
    </subcellularLocation>
    <subcellularLocation>
        <location evidence="1">Nucleus</location>
    </subcellularLocation>
</comment>
<dbReference type="GO" id="GO:0009653">
    <property type="term" value="P:anatomical structure morphogenesis"/>
    <property type="evidence" value="ECO:0007669"/>
    <property type="project" value="UniProtKB-ARBA"/>
</dbReference>
<dbReference type="FunFam" id="2.60.40.10:FF:000174">
    <property type="entry name" value="Nuclear factor of activated T-cells 5, tonicity-responsive"/>
    <property type="match status" value="1"/>
</dbReference>
<comment type="caution">
    <text evidence="24">The sequence shown here is derived from an EMBL/GenBank/DDBJ whole genome shotgun (WGS) entry which is preliminary data.</text>
</comment>
<dbReference type="InterPro" id="IPR032397">
    <property type="entry name" value="RHD_dimer"/>
</dbReference>
<evidence type="ECO:0000256" key="9">
    <source>
        <dbReference type="ARBA" id="ARBA00022765"/>
    </source>
</evidence>
<dbReference type="Gene3D" id="2.60.40.10">
    <property type="entry name" value="Immunoglobulins"/>
    <property type="match status" value="1"/>
</dbReference>
<dbReference type="GO" id="GO:1902531">
    <property type="term" value="P:regulation of intracellular signal transduction"/>
    <property type="evidence" value="ECO:0007669"/>
    <property type="project" value="UniProtKB-ARBA"/>
</dbReference>
<dbReference type="GO" id="GO:0060429">
    <property type="term" value="P:epithelium development"/>
    <property type="evidence" value="ECO:0007669"/>
    <property type="project" value="UniProtKB-ARBA"/>
</dbReference>
<evidence type="ECO:0000256" key="14">
    <source>
        <dbReference type="ARBA" id="ARBA00023159"/>
    </source>
</evidence>
<organism evidence="24 25">
    <name type="scientific">Danionella cerebrum</name>
    <dbReference type="NCBI Taxonomy" id="2873325"/>
    <lineage>
        <taxon>Eukaryota</taxon>
        <taxon>Metazoa</taxon>
        <taxon>Chordata</taxon>
        <taxon>Craniata</taxon>
        <taxon>Vertebrata</taxon>
        <taxon>Euteleostomi</taxon>
        <taxon>Actinopterygii</taxon>
        <taxon>Neopterygii</taxon>
        <taxon>Teleostei</taxon>
        <taxon>Ostariophysi</taxon>
        <taxon>Cypriniformes</taxon>
        <taxon>Danionidae</taxon>
        <taxon>Danioninae</taxon>
        <taxon>Danionella</taxon>
    </lineage>
</organism>
<evidence type="ECO:0000256" key="21">
    <source>
        <dbReference type="SAM" id="Coils"/>
    </source>
</evidence>
<evidence type="ECO:0000256" key="7">
    <source>
        <dbReference type="ARBA" id="ARBA00022553"/>
    </source>
</evidence>
<dbReference type="InterPro" id="IPR013783">
    <property type="entry name" value="Ig-like_fold"/>
</dbReference>
<dbReference type="FunFam" id="2.60.40.340:FF:000002">
    <property type="entry name" value="Nuclear factor of activated T-cells 5, tonicity-responsive"/>
    <property type="match status" value="1"/>
</dbReference>
<evidence type="ECO:0000256" key="6">
    <source>
        <dbReference type="ARBA" id="ARBA00022499"/>
    </source>
</evidence>
<sequence length="1697" mass="183706">MPSDFISLLSADIDPSSPKSLYSKGAVSLWFLVALVNRAEQGHPLISLQLQESRGCVQCRAAERRRVHHKALLCLEASAGALQCSGDAEPRSDGPGSYGFGSEVAVSPTPRPLPECAQQNPVSLKETERRMRRTSNDLNLCAAFVSESVYDLLPAELQLPSLALNSHCSMSQKSGGEAGAPPAGALASDAALASSPGSLSSTLPSCPSMLSATSTDSGAVPAVSGPEPGQQQQQQQQQQSQATPSKRRPVLSISPPPEDLLDDSRMSCQDEVVPLQPDSEHSSSIWMEDSGSNFSMASSSSYNDNTEVPRKSRKRTPRQRPGSKAVSREEAGRDVSLDGLNCQKGGALCVQYPQKSDGKELKILVQPETQHRARYLTEGSRGSVKDRTQQGFPTIKLEGVSDPVVLQVFVANDTGRVKPHGFYQACRVTGRNTTACKEVDIEGTTVIEVSLEPNLSMTLPVDCVGILKLRNADVEARIGVAGSKKKSTRARLAFRVNIPKPDGSTLTLQALSSPILCTQPAGVPEILKKSLHSCSVAGGEEVFIIGKNFLKGTKVIFQENSAEDSGWQAEAEIDMELFHQVPPYQEQTVSAPVSVGIAVVTNAGRTHDLQPFTYTPLTEKVEKAVKSELPASVKTCTFEEQIKGEASSMSLLFRAMLKELRLVLCSSAAMQTENSCINNALMLPMVKREEPMEVSCNAGPAEMFKPAEALGSTQQILEISTVLPPASKSFPSPVALQPVEPQQPPSQIFTSQEPLTSVQKQDIPSPAPFQVSLSEDATVLQPVPPQVPQQFLRETPETLSPEDSGADGSGMVMVGLESRNPPSQRPQVQNLLPQDGVAQLERAVRELQAQQQQQLNSVLYSPSPSAESLQQHVQENMNSLRLGGNEATLTNQQQQQQEQNILENLQQQQQKALVDLQHQQTVLENLQQHQKVLENLQHQALGSIQQQQETHAVLENLQHQHQHQKVLENIQQQSSIVTLQHQKVLDNLQQQQQHQKNLETLQHQEVLESLKQQFQSELLQTQIPMQCTPSFASEQRSSTQTSALPQPSESFLQNQPQQQQQQQPPALFQQTAALMTIQTPSFLQQPSSQPSPPQTLFQTHNPMTESQPSPTVLFGSSEPPQVQTALFPGTMTMLTSPNLPPEQQTPSAGLFVMPSDGSQSQQQIAFLAPMQTSAAEPQTVSLFPGQTQLSTPMESQPQPLASPQQASLFPSISISPNQAQQQPQTGLLFCTTSINTHDLPQALLFSGQTHGPLASDRLQDNIFQEQQPMQVVPSADNIAAESASNQAALPASQQSQSSSHIFTPTGVVNVPQQDPSEPMSFQEQSSVASAASTRPDLFQDQQPMQVVPSGTSIAPVDQPSVNIYLAPSALSSLQSGVSAPELPQTASAAVIFSGQGGVAGLQSNTSSTPQQPQPQLFQTAIGGTLSQHGQAGQAGLFLFEIPNGEWNQFQIKASVQIRNVLKTSSWFLLVSAGSLLGSQRDAQQWLTPEALATKPKKTLRGPHEHWFKNSVLSPERPAEIGSNQPSPQCGALINPPGPALPDQLVSMGHSAPDQSQIQSLLDQNPLQTSAQIQSLLDQTQTSAQIQSLLDQNELLEHLQEQLNHRRKQGRVDGELDSLTDVFIPAPGGRREPVPYHQNLLERSLAVAESVCCVGVLRLSSFWNISLFSSVSVTSSDLGSRAESWVLLSSFSSSCLER</sequence>
<keyword evidence="4" id="KW-0158">Chromosome</keyword>
<keyword evidence="10" id="KW-0832">Ubl conjugation</keyword>
<dbReference type="GO" id="GO:0005737">
    <property type="term" value="C:cytoplasm"/>
    <property type="evidence" value="ECO:0007669"/>
    <property type="project" value="UniProtKB-SubCell"/>
</dbReference>
<keyword evidence="13" id="KW-0238">DNA-binding</keyword>
<dbReference type="InterPro" id="IPR014756">
    <property type="entry name" value="Ig_E-set"/>
</dbReference>
<feature type="compositionally biased region" description="Polar residues" evidence="22">
    <location>
        <begin position="745"/>
        <end position="762"/>
    </location>
</feature>
<evidence type="ECO:0000256" key="5">
    <source>
        <dbReference type="ARBA" id="ARBA00022490"/>
    </source>
</evidence>
<evidence type="ECO:0000313" key="24">
    <source>
        <dbReference type="EMBL" id="TRY85809.1"/>
    </source>
</evidence>
<evidence type="ECO:0000256" key="16">
    <source>
        <dbReference type="ARBA" id="ARBA00023242"/>
    </source>
</evidence>
<feature type="region of interest" description="Disordered" evidence="22">
    <location>
        <begin position="193"/>
        <end position="332"/>
    </location>
</feature>
<feature type="region of interest" description="Disordered" evidence="22">
    <location>
        <begin position="795"/>
        <end position="829"/>
    </location>
</feature>
<evidence type="ECO:0000256" key="15">
    <source>
        <dbReference type="ARBA" id="ARBA00023163"/>
    </source>
</evidence>
<keyword evidence="25" id="KW-1185">Reference proteome</keyword>
<dbReference type="GO" id="GO:0005694">
    <property type="term" value="C:chromosome"/>
    <property type="evidence" value="ECO:0007669"/>
    <property type="project" value="UniProtKB-SubCell"/>
</dbReference>
<feature type="compositionally biased region" description="Low complexity" evidence="22">
    <location>
        <begin position="230"/>
        <end position="241"/>
    </location>
</feature>
<evidence type="ECO:0000256" key="22">
    <source>
        <dbReference type="SAM" id="MobiDB-lite"/>
    </source>
</evidence>
<evidence type="ECO:0000256" key="10">
    <source>
        <dbReference type="ARBA" id="ARBA00022843"/>
    </source>
</evidence>
<dbReference type="InterPro" id="IPR002909">
    <property type="entry name" value="IPT_dom"/>
</dbReference>
<feature type="compositionally biased region" description="Polar residues" evidence="22">
    <location>
        <begin position="1099"/>
        <end position="1110"/>
    </location>
</feature>
<dbReference type="SUPFAM" id="SSF81296">
    <property type="entry name" value="E set domains"/>
    <property type="match status" value="1"/>
</dbReference>
<keyword evidence="7" id="KW-0597">Phosphoprotein</keyword>
<dbReference type="GO" id="GO:0005634">
    <property type="term" value="C:nucleus"/>
    <property type="evidence" value="ECO:0007669"/>
    <property type="project" value="UniProtKB-SubCell"/>
</dbReference>
<evidence type="ECO:0000256" key="1">
    <source>
        <dbReference type="ARBA" id="ARBA00004123"/>
    </source>
</evidence>
<evidence type="ECO:0000256" key="2">
    <source>
        <dbReference type="ARBA" id="ARBA00004286"/>
    </source>
</evidence>
<keyword evidence="9" id="KW-0013">ADP-ribosylation</keyword>
<name>A0A553Q7A8_9TELE</name>
<dbReference type="EMBL" id="SRMA01026256">
    <property type="protein sequence ID" value="TRY85809.1"/>
    <property type="molecule type" value="Genomic_DNA"/>
</dbReference>